<evidence type="ECO:0000256" key="6">
    <source>
        <dbReference type="PROSITE-ProRule" id="PRU01384"/>
    </source>
</evidence>
<dbReference type="InterPro" id="IPR013760">
    <property type="entry name" value="Topo_IIA-like_dom_sf"/>
</dbReference>
<dbReference type="Gene3D" id="1.10.268.10">
    <property type="entry name" value="Topoisomerase, domain 3"/>
    <property type="match status" value="1"/>
</dbReference>
<comment type="catalytic activity">
    <reaction evidence="6">
        <text>ATP-dependent breakage, passage and rejoining of double-stranded DNA.</text>
        <dbReference type="EC" id="5.6.2.2"/>
    </reaction>
</comment>
<dbReference type="NCBIfam" id="TIGR01062">
    <property type="entry name" value="parC_Gneg"/>
    <property type="match status" value="1"/>
</dbReference>
<protein>
    <submittedName>
        <fullName evidence="8">DNA topoisomerase 4 subunit A</fullName>
    </submittedName>
</protein>
<dbReference type="InterPro" id="IPR050220">
    <property type="entry name" value="Type_II_DNA_Topoisomerases"/>
</dbReference>
<dbReference type="PANTHER" id="PTHR43493">
    <property type="entry name" value="DNA GYRASE/TOPOISOMERASE SUBUNIT A"/>
    <property type="match status" value="1"/>
</dbReference>
<dbReference type="Gene3D" id="3.30.1360.40">
    <property type="match status" value="1"/>
</dbReference>
<proteinExistence type="predicted"/>
<keyword evidence="5 6" id="KW-0413">Isomerase</keyword>
<evidence type="ECO:0000256" key="3">
    <source>
        <dbReference type="ARBA" id="ARBA00023125"/>
    </source>
</evidence>
<dbReference type="AlphaFoldDB" id="A0AA35SX89"/>
<evidence type="ECO:0000259" key="7">
    <source>
        <dbReference type="PROSITE" id="PS52040"/>
    </source>
</evidence>
<dbReference type="SMART" id="SM00434">
    <property type="entry name" value="TOP4c"/>
    <property type="match status" value="1"/>
</dbReference>
<dbReference type="InterPro" id="IPR002205">
    <property type="entry name" value="Topo_IIA_dom_A"/>
</dbReference>
<keyword evidence="4" id="KW-0472">Membrane</keyword>
<dbReference type="GO" id="GO:0005524">
    <property type="term" value="F:ATP binding"/>
    <property type="evidence" value="ECO:0007669"/>
    <property type="project" value="InterPro"/>
</dbReference>
<dbReference type="PANTHER" id="PTHR43493:SF1">
    <property type="entry name" value="DNA TOPOISOMERASE 4 SUBUNIT A"/>
    <property type="match status" value="1"/>
</dbReference>
<evidence type="ECO:0000256" key="2">
    <source>
        <dbReference type="ARBA" id="ARBA00023029"/>
    </source>
</evidence>
<dbReference type="GO" id="GO:0003918">
    <property type="term" value="F:DNA topoisomerase type II (double strand cut, ATP-hydrolyzing) activity"/>
    <property type="evidence" value="ECO:0007669"/>
    <property type="project" value="UniProtKB-EC"/>
</dbReference>
<dbReference type="PROSITE" id="PS52040">
    <property type="entry name" value="TOPO_IIA"/>
    <property type="match status" value="1"/>
</dbReference>
<dbReference type="InterPro" id="IPR013757">
    <property type="entry name" value="Topo_IIA_A_a_sf"/>
</dbReference>
<name>A0AA35SX89_GEOBA</name>
<dbReference type="GO" id="GO:0003677">
    <property type="term" value="F:DNA binding"/>
    <property type="evidence" value="ECO:0007669"/>
    <property type="project" value="UniProtKB-UniRule"/>
</dbReference>
<keyword evidence="1" id="KW-1003">Cell membrane</keyword>
<feature type="active site" description="O-(5'-phospho-DNA)-tyrosine intermediate" evidence="6">
    <location>
        <position position="128"/>
    </location>
</feature>
<evidence type="ECO:0000256" key="4">
    <source>
        <dbReference type="ARBA" id="ARBA00023136"/>
    </source>
</evidence>
<keyword evidence="9" id="KW-1185">Reference proteome</keyword>
<dbReference type="GO" id="GO:0006265">
    <property type="term" value="P:DNA topological change"/>
    <property type="evidence" value="ECO:0007669"/>
    <property type="project" value="UniProtKB-UniRule"/>
</dbReference>
<dbReference type="Gene3D" id="3.90.199.10">
    <property type="entry name" value="Topoisomerase II, domain 5"/>
    <property type="match status" value="1"/>
</dbReference>
<dbReference type="NCBIfam" id="NF004044">
    <property type="entry name" value="PRK05561.1"/>
    <property type="match status" value="1"/>
</dbReference>
<evidence type="ECO:0000256" key="1">
    <source>
        <dbReference type="ARBA" id="ARBA00022475"/>
    </source>
</evidence>
<evidence type="ECO:0000313" key="8">
    <source>
        <dbReference type="EMBL" id="CAI8037558.1"/>
    </source>
</evidence>
<dbReference type="EMBL" id="CASHTH010002947">
    <property type="protein sequence ID" value="CAI8037558.1"/>
    <property type="molecule type" value="Genomic_DNA"/>
</dbReference>
<reference evidence="8" key="1">
    <citation type="submission" date="2023-03" db="EMBL/GenBank/DDBJ databases">
        <authorList>
            <person name="Steffen K."/>
            <person name="Cardenas P."/>
        </authorList>
    </citation>
    <scope>NUCLEOTIDE SEQUENCE</scope>
</reference>
<feature type="domain" description="Topo IIA-type catalytic" evidence="7">
    <location>
        <begin position="40"/>
        <end position="505"/>
    </location>
</feature>
<keyword evidence="3 6" id="KW-0238">DNA-binding</keyword>
<gene>
    <name evidence="8" type="ORF">GBAR_LOCUS21007</name>
</gene>
<dbReference type="GO" id="GO:0005737">
    <property type="term" value="C:cytoplasm"/>
    <property type="evidence" value="ECO:0007669"/>
    <property type="project" value="TreeGrafter"/>
</dbReference>
<dbReference type="CDD" id="cd00187">
    <property type="entry name" value="TOP4c"/>
    <property type="match status" value="1"/>
</dbReference>
<dbReference type="GO" id="GO:0009330">
    <property type="term" value="C:DNA topoisomerase type II (double strand cut, ATP-hydrolyzing) complex"/>
    <property type="evidence" value="ECO:0007669"/>
    <property type="project" value="TreeGrafter"/>
</dbReference>
<keyword evidence="2 6" id="KW-0799">Topoisomerase</keyword>
<comment type="caution">
    <text evidence="8">The sequence shown here is derived from an EMBL/GenBank/DDBJ whole genome shotgun (WGS) entry which is preliminary data.</text>
</comment>
<evidence type="ECO:0000256" key="5">
    <source>
        <dbReference type="ARBA" id="ARBA00023235"/>
    </source>
</evidence>
<dbReference type="Proteomes" id="UP001174909">
    <property type="component" value="Unassembled WGS sequence"/>
</dbReference>
<dbReference type="Pfam" id="PF00521">
    <property type="entry name" value="DNA_topoisoIV"/>
    <property type="match status" value="1"/>
</dbReference>
<dbReference type="SUPFAM" id="SSF56719">
    <property type="entry name" value="Type II DNA topoisomerase"/>
    <property type="match status" value="1"/>
</dbReference>
<sequence>MARIADDIATEGAVLPVPLSDALSERYLAYALSTITARSLPDVRDGLKPVQRRLLYAMRALKLDPDAGFKKCARVVGDVIGKYHPHGDSAVYDALVRLAQTFAARYALVEGQGNFGNVDGDNAAAMRYTEARLTEVAQSLLDGLDEDAVDFRETYDGGDSEPVVLPAAFPNLLANGAAGIAVGLATSIPPHNAGELCDALTALLKDPRLSDEALVTLVPGPDFPTGGVLVEARAQIADAYATGRGGFRVRARWEKEDIGRGQYQIVVTEIPYQVQKARLIERIAELLQARKLALLADVRDESAEDVRIVLEPKSRTVEAELLMEMLFRQTELENRIGLNMNMLDAAGVPRVMTLKQVLQAFLDHRRTVLLRRTAHRLAAIAHRLDVLGGYLVAYLNLDEVIRIVREEDEPKAALVAAFGISDVQAEAILNMRLRALRRLEEAAIGREHEALEVERAQLEKLEKSARRQKTVLLAEIAEIKERFGQETVLGARRTAVGGATPPQTVPRGGAGGA</sequence>
<dbReference type="InterPro" id="IPR013758">
    <property type="entry name" value="Topo_IIA_A/C_ab"/>
</dbReference>
<evidence type="ECO:0000313" key="9">
    <source>
        <dbReference type="Proteomes" id="UP001174909"/>
    </source>
</evidence>
<organism evidence="8 9">
    <name type="scientific">Geodia barretti</name>
    <name type="common">Barrett's horny sponge</name>
    <dbReference type="NCBI Taxonomy" id="519541"/>
    <lineage>
        <taxon>Eukaryota</taxon>
        <taxon>Metazoa</taxon>
        <taxon>Porifera</taxon>
        <taxon>Demospongiae</taxon>
        <taxon>Heteroscleromorpha</taxon>
        <taxon>Tetractinellida</taxon>
        <taxon>Astrophorina</taxon>
        <taxon>Geodiidae</taxon>
        <taxon>Geodia</taxon>
    </lineage>
</organism>
<accession>A0AA35SX89</accession>